<feature type="compositionally biased region" description="Basic and acidic residues" evidence="1">
    <location>
        <begin position="417"/>
        <end position="434"/>
    </location>
</feature>
<evidence type="ECO:0000313" key="3">
    <source>
        <dbReference type="Proteomes" id="UP000265618"/>
    </source>
</evidence>
<keyword evidence="3" id="KW-1185">Reference proteome</keyword>
<dbReference type="AlphaFoldDB" id="A0A9K3CQP8"/>
<feature type="region of interest" description="Disordered" evidence="1">
    <location>
        <begin position="237"/>
        <end position="285"/>
    </location>
</feature>
<protein>
    <submittedName>
        <fullName evidence="2">Uncharacterized protein</fullName>
    </submittedName>
</protein>
<evidence type="ECO:0000256" key="1">
    <source>
        <dbReference type="SAM" id="MobiDB-lite"/>
    </source>
</evidence>
<dbReference type="Proteomes" id="UP000265618">
    <property type="component" value="Unassembled WGS sequence"/>
</dbReference>
<name>A0A9K3CQP8_9EUKA</name>
<evidence type="ECO:0000313" key="2">
    <source>
        <dbReference type="EMBL" id="GIQ81519.1"/>
    </source>
</evidence>
<proteinExistence type="predicted"/>
<accession>A0A9K3CQP8</accession>
<organism evidence="2 3">
    <name type="scientific">Kipferlia bialata</name>
    <dbReference type="NCBI Taxonomy" id="797122"/>
    <lineage>
        <taxon>Eukaryota</taxon>
        <taxon>Metamonada</taxon>
        <taxon>Carpediemonas-like organisms</taxon>
        <taxon>Kipferlia</taxon>
    </lineage>
</organism>
<feature type="region of interest" description="Disordered" evidence="1">
    <location>
        <begin position="409"/>
        <end position="463"/>
    </location>
</feature>
<dbReference type="EMBL" id="BDIP01000417">
    <property type="protein sequence ID" value="GIQ81519.1"/>
    <property type="molecule type" value="Genomic_DNA"/>
</dbReference>
<reference evidence="2 3" key="1">
    <citation type="journal article" date="2018" name="PLoS ONE">
        <title>The draft genome of Kipferlia bialata reveals reductive genome evolution in fornicate parasites.</title>
        <authorList>
            <person name="Tanifuji G."/>
            <person name="Takabayashi S."/>
            <person name="Kume K."/>
            <person name="Takagi M."/>
            <person name="Nakayama T."/>
            <person name="Kamikawa R."/>
            <person name="Inagaki Y."/>
            <person name="Hashimoto T."/>
        </authorList>
    </citation>
    <scope>NUCLEOTIDE SEQUENCE [LARGE SCALE GENOMIC DNA]</scope>
    <source>
        <strain evidence="2">NY0173</strain>
    </source>
</reference>
<sequence length="541" mass="59036">MLVGTLGPYVVDSFVLLSTPSRPLAKEIPFKVTPTTLVSGNPSQKCQLLHFLLSRLDRDRCKQEMDQLVAITKMSGPDIARYKTLAYAWCTEIKEAMESIVLARPGGETQAGFPIQMPNLRLTDFLGQRNSLQIYAALSGYVLWTHTISNLPSGHSPSVVAPLNNKVETKERVREPRETRLRRAKHSEVEREAALGVCLRDIVSGLAGELKALEKERAHLHSLGAEVTRRTRIAQAKLPVAEPDQGPRVVNTKNRGRRGEREKERQRHKVSGQPPSLGPKKKAPSVQSVCTSLSALSATLDDLRALPFPKKAPGPAISPASLLATGSAVSSTGELTLGSVATSVQQRVQTLMPAFDHPLPVVFKDSQTEEGPCPNPTGLLKSTSLLQSLEEEGIEWERRLQEEIRELSVPVPPPSVGEREAEARAERERERDCLADILGERTLTPSERQKESGEESGVVSDPAAEVTGESLTFAHMAVPPTPALTVSHHPMATPAILRGRGNAMHRPSAMPIISMTPAVHAREGERGPLQAVLQYRSEDSF</sequence>
<comment type="caution">
    <text evidence="2">The sequence shown here is derived from an EMBL/GenBank/DDBJ whole genome shotgun (WGS) entry which is preliminary data.</text>
</comment>
<gene>
    <name evidence="2" type="ORF">KIPB_002489</name>
</gene>